<evidence type="ECO:0000256" key="2">
    <source>
        <dbReference type="ARBA" id="ARBA00022723"/>
    </source>
</evidence>
<feature type="domain" description="C2H2-type" evidence="9">
    <location>
        <begin position="210"/>
        <end position="238"/>
    </location>
</feature>
<evidence type="ECO:0000313" key="10">
    <source>
        <dbReference type="EMBL" id="KAL1401342.1"/>
    </source>
</evidence>
<feature type="domain" description="C2H2-type" evidence="9">
    <location>
        <begin position="95"/>
        <end position="123"/>
    </location>
</feature>
<reference evidence="10 11" key="1">
    <citation type="submission" date="2024-05" db="EMBL/GenBank/DDBJ databases">
        <title>Culex pipiens pipiens assembly and annotation.</title>
        <authorList>
            <person name="Alout H."/>
            <person name="Durand T."/>
        </authorList>
    </citation>
    <scope>NUCLEOTIDE SEQUENCE [LARGE SCALE GENOMIC DNA]</scope>
    <source>
        <strain evidence="10">HA-2024</strain>
        <tissue evidence="10">Whole body</tissue>
    </source>
</reference>
<protein>
    <recommendedName>
        <fullName evidence="9">C2H2-type domain-containing protein</fullName>
    </recommendedName>
</protein>
<evidence type="ECO:0000256" key="4">
    <source>
        <dbReference type="ARBA" id="ARBA00022771"/>
    </source>
</evidence>
<dbReference type="SUPFAM" id="SSF57667">
    <property type="entry name" value="beta-beta-alpha zinc fingers"/>
    <property type="match status" value="3"/>
</dbReference>
<dbReference type="InterPro" id="IPR013087">
    <property type="entry name" value="Znf_C2H2_type"/>
</dbReference>
<evidence type="ECO:0000256" key="1">
    <source>
        <dbReference type="ARBA" id="ARBA00004123"/>
    </source>
</evidence>
<name>A0ABD1DP69_CULPP</name>
<sequence>MKPKKYKCKDCDKSFAAWKSLTMHNHIHKGLTKCPICGAVLSRTADLKRHMKLKHEVKPDMASNKWSQCQICKLVITSVNLWRHMRTQHTNQEPKRCNRCNKKFKNKYSLREHVRMAHENKTSSPGASTSQPQTSQSLPQQPTLSSTTAIRDSLVAAMGPVLDESGADHSSGDVEGSAAGLAVLSAAQLAAAATMKLATSWPTRRQQGPYSCAMCNAIFKTKWSLSTHKSKYHRDKVMVLPVKAEPEVQQPQQISQPVATSTPVAITVRKMGGQATATVLARKSSAGTSVIP</sequence>
<dbReference type="EMBL" id="JBEHCU010004973">
    <property type="protein sequence ID" value="KAL1401342.1"/>
    <property type="molecule type" value="Genomic_DNA"/>
</dbReference>
<dbReference type="InterPro" id="IPR036236">
    <property type="entry name" value="Znf_C2H2_sf"/>
</dbReference>
<dbReference type="Proteomes" id="UP001562425">
    <property type="component" value="Unassembled WGS sequence"/>
</dbReference>
<evidence type="ECO:0000256" key="6">
    <source>
        <dbReference type="ARBA" id="ARBA00023242"/>
    </source>
</evidence>
<dbReference type="GO" id="GO:0005634">
    <property type="term" value="C:nucleus"/>
    <property type="evidence" value="ECO:0007669"/>
    <property type="project" value="UniProtKB-SubCell"/>
</dbReference>
<dbReference type="InterPro" id="IPR015318">
    <property type="entry name" value="Znf_GAGA-bd_fac"/>
</dbReference>
<feature type="domain" description="C2H2-type" evidence="9">
    <location>
        <begin position="6"/>
        <end position="33"/>
    </location>
</feature>
<comment type="subcellular location">
    <subcellularLocation>
        <location evidence="1">Nucleus</location>
    </subcellularLocation>
</comment>
<proteinExistence type="predicted"/>
<comment type="caution">
    <text evidence="10">The sequence shown here is derived from an EMBL/GenBank/DDBJ whole genome shotgun (WGS) entry which is preliminary data.</text>
</comment>
<dbReference type="SMART" id="SM00355">
    <property type="entry name" value="ZnF_C2H2"/>
    <property type="match status" value="5"/>
</dbReference>
<evidence type="ECO:0000256" key="5">
    <source>
        <dbReference type="ARBA" id="ARBA00022833"/>
    </source>
</evidence>
<dbReference type="Pfam" id="PF00096">
    <property type="entry name" value="zf-C2H2"/>
    <property type="match status" value="2"/>
</dbReference>
<evidence type="ECO:0000313" key="11">
    <source>
        <dbReference type="Proteomes" id="UP001562425"/>
    </source>
</evidence>
<dbReference type="Gene3D" id="3.30.160.60">
    <property type="entry name" value="Classic Zinc Finger"/>
    <property type="match status" value="3"/>
</dbReference>
<keyword evidence="3" id="KW-0677">Repeat</keyword>
<dbReference type="AlphaFoldDB" id="A0ABD1DP69"/>
<keyword evidence="2" id="KW-0479">Metal-binding</keyword>
<dbReference type="PANTHER" id="PTHR16515">
    <property type="entry name" value="PR DOMAIN ZINC FINGER PROTEIN"/>
    <property type="match status" value="1"/>
</dbReference>
<gene>
    <name evidence="10" type="ORF">pipiens_006683</name>
</gene>
<feature type="region of interest" description="Disordered" evidence="8">
    <location>
        <begin position="117"/>
        <end position="145"/>
    </location>
</feature>
<feature type="compositionally biased region" description="Low complexity" evidence="8">
    <location>
        <begin position="122"/>
        <end position="145"/>
    </location>
</feature>
<evidence type="ECO:0000256" key="8">
    <source>
        <dbReference type="SAM" id="MobiDB-lite"/>
    </source>
</evidence>
<dbReference type="PANTHER" id="PTHR16515:SF66">
    <property type="entry name" value="C2H2-TYPE DOMAIN-CONTAINING PROTEIN"/>
    <property type="match status" value="1"/>
</dbReference>
<dbReference type="Pfam" id="PF09237">
    <property type="entry name" value="GAGA"/>
    <property type="match status" value="1"/>
</dbReference>
<evidence type="ECO:0000256" key="3">
    <source>
        <dbReference type="ARBA" id="ARBA00022737"/>
    </source>
</evidence>
<keyword evidence="6" id="KW-0539">Nucleus</keyword>
<dbReference type="InterPro" id="IPR050331">
    <property type="entry name" value="Zinc_finger"/>
</dbReference>
<dbReference type="PROSITE" id="PS50157">
    <property type="entry name" value="ZINC_FINGER_C2H2_2"/>
    <property type="match status" value="4"/>
</dbReference>
<keyword evidence="11" id="KW-1185">Reference proteome</keyword>
<organism evidence="10 11">
    <name type="scientific">Culex pipiens pipiens</name>
    <name type="common">Northern house mosquito</name>
    <dbReference type="NCBI Taxonomy" id="38569"/>
    <lineage>
        <taxon>Eukaryota</taxon>
        <taxon>Metazoa</taxon>
        <taxon>Ecdysozoa</taxon>
        <taxon>Arthropoda</taxon>
        <taxon>Hexapoda</taxon>
        <taxon>Insecta</taxon>
        <taxon>Pterygota</taxon>
        <taxon>Neoptera</taxon>
        <taxon>Endopterygota</taxon>
        <taxon>Diptera</taxon>
        <taxon>Nematocera</taxon>
        <taxon>Culicoidea</taxon>
        <taxon>Culicidae</taxon>
        <taxon>Culicinae</taxon>
        <taxon>Culicini</taxon>
        <taxon>Culex</taxon>
        <taxon>Culex</taxon>
    </lineage>
</organism>
<keyword evidence="5" id="KW-0862">Zinc</keyword>
<dbReference type="PROSITE" id="PS00028">
    <property type="entry name" value="ZINC_FINGER_C2H2_1"/>
    <property type="match status" value="4"/>
</dbReference>
<feature type="domain" description="C2H2-type" evidence="9">
    <location>
        <begin position="32"/>
        <end position="59"/>
    </location>
</feature>
<accession>A0ABD1DP69</accession>
<dbReference type="GO" id="GO:0008270">
    <property type="term" value="F:zinc ion binding"/>
    <property type="evidence" value="ECO:0007669"/>
    <property type="project" value="UniProtKB-KW"/>
</dbReference>
<evidence type="ECO:0000259" key="9">
    <source>
        <dbReference type="PROSITE" id="PS50157"/>
    </source>
</evidence>
<evidence type="ECO:0000256" key="7">
    <source>
        <dbReference type="PROSITE-ProRule" id="PRU00042"/>
    </source>
</evidence>
<keyword evidence="4 7" id="KW-0863">Zinc-finger</keyword>